<evidence type="ECO:0000256" key="2">
    <source>
        <dbReference type="ARBA" id="ARBA00012438"/>
    </source>
</evidence>
<keyword evidence="3" id="KW-0597">Phosphoprotein</keyword>
<dbReference type="Gene3D" id="3.30.565.10">
    <property type="entry name" value="Histidine kinase-like ATPase, C-terminal domain"/>
    <property type="match status" value="1"/>
</dbReference>
<feature type="transmembrane region" description="Helical" evidence="8">
    <location>
        <begin position="505"/>
        <end position="530"/>
    </location>
</feature>
<reference evidence="9" key="1">
    <citation type="submission" date="2022-09" db="EMBL/GenBank/DDBJ databases">
        <title>Aureispira anguillicida sp. nov., isolated from Leptocephalus of Japanese eel Anguilla japonica.</title>
        <authorList>
            <person name="Yuasa K."/>
            <person name="Mekata T."/>
            <person name="Ikunari K."/>
        </authorList>
    </citation>
    <scope>NUCLEOTIDE SEQUENCE</scope>
    <source>
        <strain evidence="9">EL160426</strain>
        <plasmid evidence="9">pAUEb</plasmid>
    </source>
</reference>
<keyword evidence="8" id="KW-0812">Transmembrane</keyword>
<evidence type="ECO:0000256" key="5">
    <source>
        <dbReference type="ARBA" id="ARBA00022741"/>
    </source>
</evidence>
<evidence type="ECO:0000256" key="6">
    <source>
        <dbReference type="ARBA" id="ARBA00022777"/>
    </source>
</evidence>
<dbReference type="GO" id="GO:0005524">
    <property type="term" value="F:ATP binding"/>
    <property type="evidence" value="ECO:0007669"/>
    <property type="project" value="UniProtKB-KW"/>
</dbReference>
<evidence type="ECO:0000256" key="8">
    <source>
        <dbReference type="SAM" id="Phobius"/>
    </source>
</evidence>
<keyword evidence="4" id="KW-0808">Transferase</keyword>
<dbReference type="EMBL" id="AP026869">
    <property type="protein sequence ID" value="BDS15714.1"/>
    <property type="molecule type" value="Genomic_DNA"/>
</dbReference>
<dbReference type="PANTHER" id="PTHR41523">
    <property type="entry name" value="TWO-COMPONENT SYSTEM SENSOR PROTEIN"/>
    <property type="match status" value="1"/>
</dbReference>
<keyword evidence="6 9" id="KW-0418">Kinase</keyword>
<evidence type="ECO:0000313" key="9">
    <source>
        <dbReference type="EMBL" id="BDS15714.1"/>
    </source>
</evidence>
<evidence type="ECO:0000256" key="7">
    <source>
        <dbReference type="ARBA" id="ARBA00022840"/>
    </source>
</evidence>
<dbReference type="KEGG" id="aup:BDS15714.1"/>
<dbReference type="SUPFAM" id="SSF48452">
    <property type="entry name" value="TPR-like"/>
    <property type="match status" value="1"/>
</dbReference>
<dbReference type="InterPro" id="IPR036890">
    <property type="entry name" value="HATPase_C_sf"/>
</dbReference>
<evidence type="ECO:0000256" key="1">
    <source>
        <dbReference type="ARBA" id="ARBA00000085"/>
    </source>
</evidence>
<sequence length="773" mass="88543">MKDNYSWLVVILLVIQCITADAQFCGGNIFTLAEPQIIYPNKSLSVDKENVFVLVENRDSAAWAIRLQVSNDTSKYPFTPINGFICNENDWNYTNETVLYNQSDVFRKGKPEHIIPLNLSQSGAYFFTCRAGRSARSSAYAPPVRINVNLPTIAIDKIKEEGNYLIQQLNHKKLFSLLGQETGSIAPKELSVEEKWDYYQSRIEDKELNAWLLYYIGHYYWERNYLDFGLSCFRQLVNTSSIEDKGFLKFNQHLIHRLVDVDALSLSPISPSFLKTQDDSEQSYYRALDLFNRASLDSARANLGAYADVRANSKQLLDVYYYLFQIAQKENNYAEQEEALSQGFEFAQRQGTDNAVGSFAYHLGCFYKDNSDIFSAREYLDTARLRFLESGNAYGLSQAYYQLGLLFAEQGSTDFAIDYLDNAKQMASFQGNLPLQIKIYQELITNFFSIQDCENAEDYSAELQILEDSLLSVQGREAEFIARISLVEEANTRAQLEIEKTRESVFYWLVLSIILIGFVLILTTVLVRLYKQKNILKEKEEALQQAYGKVTGLNHLLKEVYAESIHRIKNYFSVLGALINRELRKGKKNYEEKKGSPKDRFLHQLQQKIFIFNNINEALSGLSAQDLEEAKVNVADILKKLIKNFQLNEPSINFQLDILEHLEMDYRTAEIICLIAHEGIMNAIKHAFNPDIKTPTINLSCIQDQEAPFFYNLIIEDNGKGITQEVKKSGGLKRIETFVSLLEGEFLVVKKPTKGTILRIKFLLNKEKGITSN</sequence>
<proteinExistence type="predicted"/>
<dbReference type="EC" id="2.7.13.3" evidence="2"/>
<dbReference type="AlphaFoldDB" id="A0A916DW15"/>
<keyword evidence="8" id="KW-0472">Membrane</keyword>
<organism evidence="9 10">
    <name type="scientific">Aureispira anguillae</name>
    <dbReference type="NCBI Taxonomy" id="2864201"/>
    <lineage>
        <taxon>Bacteria</taxon>
        <taxon>Pseudomonadati</taxon>
        <taxon>Bacteroidota</taxon>
        <taxon>Saprospiria</taxon>
        <taxon>Saprospirales</taxon>
        <taxon>Saprospiraceae</taxon>
        <taxon>Aureispira</taxon>
    </lineage>
</organism>
<keyword evidence="9" id="KW-0614">Plasmid</keyword>
<protein>
    <recommendedName>
        <fullName evidence="2">histidine kinase</fullName>
        <ecNumber evidence="2">2.7.13.3</ecNumber>
    </recommendedName>
</protein>
<dbReference type="GO" id="GO:0004673">
    <property type="term" value="F:protein histidine kinase activity"/>
    <property type="evidence" value="ECO:0007669"/>
    <property type="project" value="UniProtKB-EC"/>
</dbReference>
<keyword evidence="7" id="KW-0067">ATP-binding</keyword>
<evidence type="ECO:0000256" key="3">
    <source>
        <dbReference type="ARBA" id="ARBA00022553"/>
    </source>
</evidence>
<dbReference type="Gene3D" id="1.25.40.10">
    <property type="entry name" value="Tetratricopeptide repeat domain"/>
    <property type="match status" value="1"/>
</dbReference>
<geneLocation type="plasmid" evidence="9 10">
    <name>pAUEb</name>
</geneLocation>
<dbReference type="SUPFAM" id="SSF55874">
    <property type="entry name" value="ATPase domain of HSP90 chaperone/DNA topoisomerase II/histidine kinase"/>
    <property type="match status" value="1"/>
</dbReference>
<dbReference type="InterPro" id="IPR011990">
    <property type="entry name" value="TPR-like_helical_dom_sf"/>
</dbReference>
<keyword evidence="5" id="KW-0547">Nucleotide-binding</keyword>
<evidence type="ECO:0000256" key="4">
    <source>
        <dbReference type="ARBA" id="ARBA00022679"/>
    </source>
</evidence>
<keyword evidence="8" id="KW-1133">Transmembrane helix</keyword>
<dbReference type="PANTHER" id="PTHR41523:SF8">
    <property type="entry name" value="ETHYLENE RESPONSE SENSOR PROTEIN"/>
    <property type="match status" value="1"/>
</dbReference>
<comment type="catalytic activity">
    <reaction evidence="1">
        <text>ATP + protein L-histidine = ADP + protein N-phospho-L-histidine.</text>
        <dbReference type="EC" id="2.7.13.3"/>
    </reaction>
</comment>
<name>A0A916DW15_9BACT</name>
<evidence type="ECO:0000313" key="10">
    <source>
        <dbReference type="Proteomes" id="UP001060919"/>
    </source>
</evidence>
<keyword evidence="10" id="KW-1185">Reference proteome</keyword>
<dbReference type="Proteomes" id="UP001060919">
    <property type="component" value="Plasmid pAUEb"/>
</dbReference>
<accession>A0A916DW15</accession>
<dbReference type="RefSeq" id="WP_264793697.1">
    <property type="nucleotide sequence ID" value="NZ_AP026869.1"/>
</dbReference>